<dbReference type="Proteomes" id="UP000554286">
    <property type="component" value="Unassembled WGS sequence"/>
</dbReference>
<dbReference type="InterPro" id="IPR038573">
    <property type="entry name" value="BrnT_sf"/>
</dbReference>
<proteinExistence type="predicted"/>
<dbReference type="Gene3D" id="3.10.450.530">
    <property type="entry name" value="Ribonuclease toxin, BrnT, of type II toxin-antitoxin system"/>
    <property type="match status" value="1"/>
</dbReference>
<comment type="caution">
    <text evidence="1">The sequence shown here is derived from an EMBL/GenBank/DDBJ whole genome shotgun (WGS) entry which is preliminary data.</text>
</comment>
<keyword evidence="2" id="KW-1185">Reference proteome</keyword>
<sequence length="90" mass="10229">MTSGRTITFDPAKETANQDKHGVSLSLLGAVLEGETVTREDTRRDYGEARFATYGYVEDRLYVAVWTRRGDILRSISVRKANAREQERYG</sequence>
<organism evidence="1 2">
    <name type="scientific">Roseospira visakhapatnamensis</name>
    <dbReference type="NCBI Taxonomy" id="390880"/>
    <lineage>
        <taxon>Bacteria</taxon>
        <taxon>Pseudomonadati</taxon>
        <taxon>Pseudomonadota</taxon>
        <taxon>Alphaproteobacteria</taxon>
        <taxon>Rhodospirillales</taxon>
        <taxon>Rhodospirillaceae</taxon>
        <taxon>Roseospira</taxon>
    </lineage>
</organism>
<evidence type="ECO:0008006" key="3">
    <source>
        <dbReference type="Google" id="ProtNLM"/>
    </source>
</evidence>
<reference evidence="1 2" key="1">
    <citation type="submission" date="2020-08" db="EMBL/GenBank/DDBJ databases">
        <title>Genome sequencing of Purple Non-Sulfur Bacteria from various extreme environments.</title>
        <authorList>
            <person name="Mayer M."/>
        </authorList>
    </citation>
    <scope>NUCLEOTIDE SEQUENCE [LARGE SCALE GENOMIC DNA]</scope>
    <source>
        <strain evidence="1 2">JA131</strain>
    </source>
</reference>
<gene>
    <name evidence="1" type="ORF">GGD89_003489</name>
</gene>
<dbReference type="AlphaFoldDB" id="A0A7W6RGY1"/>
<dbReference type="EMBL" id="JACIGK010000035">
    <property type="protein sequence ID" value="MBB4267839.1"/>
    <property type="molecule type" value="Genomic_DNA"/>
</dbReference>
<dbReference type="InterPro" id="IPR007460">
    <property type="entry name" value="BrnT_toxin"/>
</dbReference>
<protein>
    <recommendedName>
        <fullName evidence="3">BrnT family toxin</fullName>
    </recommendedName>
</protein>
<accession>A0A7W6RGY1</accession>
<evidence type="ECO:0000313" key="2">
    <source>
        <dbReference type="Proteomes" id="UP000554286"/>
    </source>
</evidence>
<dbReference type="RefSeq" id="WP_184047939.1">
    <property type="nucleotide sequence ID" value="NZ_JACIGK010000035.1"/>
</dbReference>
<name>A0A7W6RGY1_9PROT</name>
<evidence type="ECO:0000313" key="1">
    <source>
        <dbReference type="EMBL" id="MBB4267839.1"/>
    </source>
</evidence>
<dbReference type="Pfam" id="PF04365">
    <property type="entry name" value="BrnT_toxin"/>
    <property type="match status" value="1"/>
</dbReference>